<dbReference type="Pfam" id="PF00076">
    <property type="entry name" value="RRM_1"/>
    <property type="match status" value="2"/>
</dbReference>
<evidence type="ECO:0000256" key="3">
    <source>
        <dbReference type="SAM" id="MobiDB-lite"/>
    </source>
</evidence>
<dbReference type="InterPro" id="IPR000504">
    <property type="entry name" value="RRM_dom"/>
</dbReference>
<dbReference type="STRING" id="361077.A0A151ZJW5"/>
<feature type="domain" description="RRM" evidence="4">
    <location>
        <begin position="19"/>
        <end position="94"/>
    </location>
</feature>
<dbReference type="Gene3D" id="3.30.70.330">
    <property type="match status" value="2"/>
</dbReference>
<dbReference type="PANTHER" id="PTHR48025:SF1">
    <property type="entry name" value="RRM DOMAIN-CONTAINING PROTEIN"/>
    <property type="match status" value="1"/>
</dbReference>
<name>A0A151ZJW5_TIELA</name>
<proteinExistence type="predicted"/>
<feature type="region of interest" description="Disordered" evidence="3">
    <location>
        <begin position="91"/>
        <end position="199"/>
    </location>
</feature>
<dbReference type="InParanoid" id="A0A151ZJW5"/>
<dbReference type="PANTHER" id="PTHR48025">
    <property type="entry name" value="OS02G0815200 PROTEIN"/>
    <property type="match status" value="1"/>
</dbReference>
<dbReference type="EMBL" id="LODT01000022">
    <property type="protein sequence ID" value="KYQ94288.1"/>
    <property type="molecule type" value="Genomic_DNA"/>
</dbReference>
<gene>
    <name evidence="5" type="ORF">DLAC_04588</name>
</gene>
<evidence type="ECO:0000256" key="2">
    <source>
        <dbReference type="PROSITE-ProRule" id="PRU00176"/>
    </source>
</evidence>
<dbReference type="AlphaFoldDB" id="A0A151ZJW5"/>
<feature type="compositionally biased region" description="Low complexity" evidence="3">
    <location>
        <begin position="109"/>
        <end position="137"/>
    </location>
</feature>
<dbReference type="Proteomes" id="UP000076078">
    <property type="component" value="Unassembled WGS sequence"/>
</dbReference>
<feature type="compositionally biased region" description="Low complexity" evidence="3">
    <location>
        <begin position="151"/>
        <end position="178"/>
    </location>
</feature>
<accession>A0A151ZJW5</accession>
<protein>
    <submittedName>
        <fullName evidence="5">RNA-binding region RNP-1 domain-containing protein</fullName>
    </submittedName>
</protein>
<dbReference type="SUPFAM" id="SSF54928">
    <property type="entry name" value="RNA-binding domain, RBD"/>
    <property type="match status" value="2"/>
</dbReference>
<reference evidence="5 6" key="1">
    <citation type="submission" date="2015-12" db="EMBL/GenBank/DDBJ databases">
        <title>Dictyostelia acquired genes for synthesis and detection of signals that induce cell-type specialization by lateral gene transfer from prokaryotes.</title>
        <authorList>
            <person name="Gloeckner G."/>
            <person name="Schaap P."/>
        </authorList>
    </citation>
    <scope>NUCLEOTIDE SEQUENCE [LARGE SCALE GENOMIC DNA]</scope>
    <source>
        <strain evidence="5 6">TK</strain>
    </source>
</reference>
<evidence type="ECO:0000259" key="4">
    <source>
        <dbReference type="PROSITE" id="PS50102"/>
    </source>
</evidence>
<sequence>MSTEQTTIQAEQKPVNNNKRVFIGNLADTTKEEELLTLFEAFGKVVNAKIVPNKQGSAFGFVEMENEEKANQAIAQLNKSTFGSQTIDVEIAKTRVKKPRKVSRPRRQGNNNNTAGSTTTTTGTSTTTGSTSPSTNGQKPKRRSTRRTDKPTTTATSTSNGTNSPTTGDATATTAPTKPKGRLVRSRPQSSTPVEKKEQSTTTLFITNLPFSCDDAQLLDIFKEHKPKSAHVITNKYNNRSKGFGFVEFEDAAQQQQALALNKSTVKSNDKDREIFVKVAYVVDIKTTSTEATTATPPTTSA</sequence>
<dbReference type="PROSITE" id="PS50102">
    <property type="entry name" value="RRM"/>
    <property type="match status" value="2"/>
</dbReference>
<organism evidence="5 6">
    <name type="scientific">Tieghemostelium lacteum</name>
    <name type="common">Slime mold</name>
    <name type="synonym">Dictyostelium lacteum</name>
    <dbReference type="NCBI Taxonomy" id="361077"/>
    <lineage>
        <taxon>Eukaryota</taxon>
        <taxon>Amoebozoa</taxon>
        <taxon>Evosea</taxon>
        <taxon>Eumycetozoa</taxon>
        <taxon>Dictyostelia</taxon>
        <taxon>Dictyosteliales</taxon>
        <taxon>Raperosteliaceae</taxon>
        <taxon>Tieghemostelium</taxon>
    </lineage>
</organism>
<comment type="caution">
    <text evidence="5">The sequence shown here is derived from an EMBL/GenBank/DDBJ whole genome shotgun (WGS) entry which is preliminary data.</text>
</comment>
<dbReference type="GO" id="GO:0005634">
    <property type="term" value="C:nucleus"/>
    <property type="evidence" value="ECO:0007669"/>
    <property type="project" value="TreeGrafter"/>
</dbReference>
<evidence type="ECO:0000256" key="1">
    <source>
        <dbReference type="ARBA" id="ARBA00022884"/>
    </source>
</evidence>
<dbReference type="CDD" id="cd00590">
    <property type="entry name" value="RRM_SF"/>
    <property type="match status" value="1"/>
</dbReference>
<feature type="compositionally biased region" description="Basic residues" evidence="3">
    <location>
        <begin position="94"/>
        <end position="107"/>
    </location>
</feature>
<dbReference type="OMA" id="MHGKDVN"/>
<evidence type="ECO:0000313" key="6">
    <source>
        <dbReference type="Proteomes" id="UP000076078"/>
    </source>
</evidence>
<feature type="domain" description="RRM" evidence="4">
    <location>
        <begin position="202"/>
        <end position="282"/>
    </location>
</feature>
<evidence type="ECO:0000313" key="5">
    <source>
        <dbReference type="EMBL" id="KYQ94288.1"/>
    </source>
</evidence>
<dbReference type="SMART" id="SM00360">
    <property type="entry name" value="RRM"/>
    <property type="match status" value="2"/>
</dbReference>
<dbReference type="InterPro" id="IPR035979">
    <property type="entry name" value="RBD_domain_sf"/>
</dbReference>
<dbReference type="GO" id="GO:0003729">
    <property type="term" value="F:mRNA binding"/>
    <property type="evidence" value="ECO:0007669"/>
    <property type="project" value="TreeGrafter"/>
</dbReference>
<keyword evidence="6" id="KW-1185">Reference proteome</keyword>
<dbReference type="InterPro" id="IPR012677">
    <property type="entry name" value="Nucleotide-bd_a/b_plait_sf"/>
</dbReference>
<dbReference type="InterPro" id="IPR050502">
    <property type="entry name" value="Euk_RNA-bind_prot"/>
</dbReference>
<keyword evidence="1 2" id="KW-0694">RNA-binding</keyword>
<dbReference type="OrthoDB" id="439808at2759"/>